<name>A0A835Q8F1_VANPL</name>
<sequence>MLEDFGKMDLIADIIETAKSITRFIYTYPPVLNMMKKYTHWKDILLPSSSHAAMNFVALMNLVSVQEDLRTMVTSEEWIESPYSKKPDAVAMANIIVSLPF</sequence>
<proteinExistence type="predicted"/>
<reference evidence="1 2" key="1">
    <citation type="journal article" date="2020" name="Nat. Food">
        <title>A phased Vanilla planifolia genome enables genetic improvement of flavour and production.</title>
        <authorList>
            <person name="Hasing T."/>
            <person name="Tang H."/>
            <person name="Brym M."/>
            <person name="Khazi F."/>
            <person name="Huang T."/>
            <person name="Chambers A.H."/>
        </authorList>
    </citation>
    <scope>NUCLEOTIDE SEQUENCE [LARGE SCALE GENOMIC DNA]</scope>
    <source>
        <tissue evidence="1">Leaf</tissue>
    </source>
</reference>
<dbReference type="OrthoDB" id="1300625at2759"/>
<gene>
    <name evidence="1" type="ORF">HPP92_018851</name>
</gene>
<evidence type="ECO:0000313" key="1">
    <source>
        <dbReference type="EMBL" id="KAG0464687.1"/>
    </source>
</evidence>
<protein>
    <submittedName>
        <fullName evidence="1">Uncharacterized protein</fullName>
    </submittedName>
</protein>
<dbReference type="AlphaFoldDB" id="A0A835Q8F1"/>
<evidence type="ECO:0000313" key="2">
    <source>
        <dbReference type="Proteomes" id="UP000639772"/>
    </source>
</evidence>
<accession>A0A835Q8F1</accession>
<dbReference type="EMBL" id="JADCNM010000010">
    <property type="protein sequence ID" value="KAG0464687.1"/>
    <property type="molecule type" value="Genomic_DNA"/>
</dbReference>
<organism evidence="1 2">
    <name type="scientific">Vanilla planifolia</name>
    <name type="common">Vanilla</name>
    <dbReference type="NCBI Taxonomy" id="51239"/>
    <lineage>
        <taxon>Eukaryota</taxon>
        <taxon>Viridiplantae</taxon>
        <taxon>Streptophyta</taxon>
        <taxon>Embryophyta</taxon>
        <taxon>Tracheophyta</taxon>
        <taxon>Spermatophyta</taxon>
        <taxon>Magnoliopsida</taxon>
        <taxon>Liliopsida</taxon>
        <taxon>Asparagales</taxon>
        <taxon>Orchidaceae</taxon>
        <taxon>Vanilloideae</taxon>
        <taxon>Vanilleae</taxon>
        <taxon>Vanilla</taxon>
    </lineage>
</organism>
<dbReference type="Proteomes" id="UP000639772">
    <property type="component" value="Chromosome 10"/>
</dbReference>
<comment type="caution">
    <text evidence="1">The sequence shown here is derived from an EMBL/GenBank/DDBJ whole genome shotgun (WGS) entry which is preliminary data.</text>
</comment>